<name>A0A4S2MSB6_9PEZI</name>
<dbReference type="InParanoid" id="A0A4S2MSB6"/>
<dbReference type="Proteomes" id="UP000298138">
    <property type="component" value="Unassembled WGS sequence"/>
</dbReference>
<accession>A0A4S2MSB6</accession>
<protein>
    <submittedName>
        <fullName evidence="1">Uncharacterized protein</fullName>
    </submittedName>
</protein>
<evidence type="ECO:0000313" key="2">
    <source>
        <dbReference type="Proteomes" id="UP000298138"/>
    </source>
</evidence>
<organism evidence="1 2">
    <name type="scientific">Ascodesmis nigricans</name>
    <dbReference type="NCBI Taxonomy" id="341454"/>
    <lineage>
        <taxon>Eukaryota</taxon>
        <taxon>Fungi</taxon>
        <taxon>Dikarya</taxon>
        <taxon>Ascomycota</taxon>
        <taxon>Pezizomycotina</taxon>
        <taxon>Pezizomycetes</taxon>
        <taxon>Pezizales</taxon>
        <taxon>Ascodesmidaceae</taxon>
        <taxon>Ascodesmis</taxon>
    </lineage>
</organism>
<dbReference type="AlphaFoldDB" id="A0A4S2MSB6"/>
<proteinExistence type="predicted"/>
<dbReference type="EMBL" id="ML220140">
    <property type="protein sequence ID" value="TGZ78537.1"/>
    <property type="molecule type" value="Genomic_DNA"/>
</dbReference>
<keyword evidence="2" id="KW-1185">Reference proteome</keyword>
<reference evidence="1 2" key="1">
    <citation type="submission" date="2019-04" db="EMBL/GenBank/DDBJ databases">
        <title>Comparative genomics and transcriptomics to analyze fruiting body development in filamentous ascomycetes.</title>
        <authorList>
            <consortium name="DOE Joint Genome Institute"/>
            <person name="Lutkenhaus R."/>
            <person name="Traeger S."/>
            <person name="Breuer J."/>
            <person name="Kuo A."/>
            <person name="Lipzen A."/>
            <person name="Pangilinan J."/>
            <person name="Dilworth D."/>
            <person name="Sandor L."/>
            <person name="Poggeler S."/>
            <person name="Barry K."/>
            <person name="Grigoriev I.V."/>
            <person name="Nowrousian M."/>
        </authorList>
    </citation>
    <scope>NUCLEOTIDE SEQUENCE [LARGE SCALE GENOMIC DNA]</scope>
    <source>
        <strain evidence="1 2">CBS 389.68</strain>
    </source>
</reference>
<evidence type="ECO:0000313" key="1">
    <source>
        <dbReference type="EMBL" id="TGZ78537.1"/>
    </source>
</evidence>
<gene>
    <name evidence="1" type="ORF">EX30DRAFT_350933</name>
</gene>
<sequence>MNPPSQQRRIIQNQQAAINTGTSNMKHYGNIILLQPTTSTQLHLISPPPSPHGPSPRPRRLSYRLNYPATQDGTCLNPRWDSRRRHRCYKTTIIIVTVATTTRERGGGRRTEKKEGYGGVRGLHLLDPAVKAAFEDSGFTLVHNPTYIMTQNTAGHKARELMPFDAAEVEAAGDDEPEGVKWDQGRFSLLVEWVGEDSAFYHRRDARLDV</sequence>